<accession>A0ABN8RR52</accession>
<feature type="disulfide bond" evidence="3">
    <location>
        <begin position="174"/>
        <end position="212"/>
    </location>
</feature>
<feature type="disulfide bond" evidence="3">
    <location>
        <begin position="479"/>
        <end position="503"/>
    </location>
</feature>
<dbReference type="Proteomes" id="UP001159427">
    <property type="component" value="Unassembled WGS sequence"/>
</dbReference>
<feature type="domain" description="FZ" evidence="4">
    <location>
        <begin position="1"/>
        <end position="99"/>
    </location>
</feature>
<comment type="caution">
    <text evidence="5">The sequence shown here is derived from an EMBL/GenBank/DDBJ whole genome shotgun (WGS) entry which is preliminary data.</text>
</comment>
<dbReference type="SUPFAM" id="SSF63501">
    <property type="entry name" value="Frizzled cysteine-rich domain"/>
    <property type="match status" value="4"/>
</dbReference>
<proteinExistence type="predicted"/>
<feature type="disulfide bond" evidence="3">
    <location>
        <begin position="403"/>
        <end position="464"/>
    </location>
</feature>
<evidence type="ECO:0000313" key="5">
    <source>
        <dbReference type="EMBL" id="CAH3181965.1"/>
    </source>
</evidence>
<dbReference type="PANTHER" id="PTHR11309:SF126">
    <property type="entry name" value="FRIZZLED-2"/>
    <property type="match status" value="1"/>
</dbReference>
<organism evidence="5 6">
    <name type="scientific">Porites evermanni</name>
    <dbReference type="NCBI Taxonomy" id="104178"/>
    <lineage>
        <taxon>Eukaryota</taxon>
        <taxon>Metazoa</taxon>
        <taxon>Cnidaria</taxon>
        <taxon>Anthozoa</taxon>
        <taxon>Hexacorallia</taxon>
        <taxon>Scleractinia</taxon>
        <taxon>Fungiina</taxon>
        <taxon>Poritidae</taxon>
        <taxon>Porites</taxon>
    </lineage>
</organism>
<feature type="domain" description="FZ" evidence="4">
    <location>
        <begin position="398"/>
        <end position="518"/>
    </location>
</feature>
<dbReference type="EMBL" id="CALNXI010002038">
    <property type="protein sequence ID" value="CAH3181965.1"/>
    <property type="molecule type" value="Genomic_DNA"/>
</dbReference>
<evidence type="ECO:0000313" key="6">
    <source>
        <dbReference type="Proteomes" id="UP001159427"/>
    </source>
</evidence>
<evidence type="ECO:0000256" key="2">
    <source>
        <dbReference type="ARBA" id="ARBA00023157"/>
    </source>
</evidence>
<feature type="disulfide bond" evidence="3">
    <location>
        <begin position="137"/>
        <end position="183"/>
    </location>
</feature>
<dbReference type="Gene3D" id="1.10.2000.10">
    <property type="entry name" value="Frizzled cysteine-rich domain"/>
    <property type="match status" value="4"/>
</dbReference>
<evidence type="ECO:0000259" key="4">
    <source>
        <dbReference type="PROSITE" id="PS50038"/>
    </source>
</evidence>
<dbReference type="InterPro" id="IPR015526">
    <property type="entry name" value="Frizzled/SFRP"/>
</dbReference>
<evidence type="ECO:0000256" key="1">
    <source>
        <dbReference type="ARBA" id="ARBA00022473"/>
    </source>
</evidence>
<feature type="disulfide bond" evidence="3">
    <location>
        <begin position="265"/>
        <end position="311"/>
    </location>
</feature>
<feature type="domain" description="FZ" evidence="4">
    <location>
        <begin position="124"/>
        <end position="244"/>
    </location>
</feature>
<sequence length="521" mass="60432">MPNMFNHDTQEEAALEVHQFWPLVEMKCSPDLKIFLCSVYAPKCELHAKENEFPPCRSLCESARNGCEPLMRQYGFSLPEGFRCKQFPKLGQNKTCLHSNVTETTQASTTLSTTLAVSPTGKISNWRKCEKIKISMCENTGYNSTYMPNMFNHHTQAEAALELHKFWLLVKVNCSLELKRFLCHIYVPRCEPHKNNVLLPCRRLCRRVRTDCASFMNQHNIDWPHQMNCENFPELGDDKTCLDPEAVGTRHKDVKRCEKIKIPMCENIGYNLTYMPNMFNHDTQEEAALDVHQFWPLVEIRCSPDLKIFLCTVFAPKCELHAKENEFPPCRSLCERARKGCAPLMRQYGFSWPERLRCKQFPKLGQNKTCLDSKVTEKTQVSTTLSTTLAVSPTGKISNWRKCEKIKISMCENTGYNLTYMPNMFNHHTQAEAALELHKFWLLVKVNCSLELKRFLCHIYVPKCEPHINNVLLPCRRLCRRVRTDCASFMNQHNIDWPHQMNCENFPELGDDKTCLDPEAV</sequence>
<feature type="disulfide bond" evidence="3">
    <location>
        <begin position="411"/>
        <end position="457"/>
    </location>
</feature>
<feature type="disulfide bond" evidence="3">
    <location>
        <begin position="448"/>
        <end position="486"/>
    </location>
</feature>
<name>A0ABN8RR52_9CNID</name>
<feature type="disulfide bond" evidence="3">
    <location>
        <begin position="334"/>
        <end position="358"/>
    </location>
</feature>
<dbReference type="Pfam" id="PF01392">
    <property type="entry name" value="Fz"/>
    <property type="match status" value="4"/>
</dbReference>
<feature type="non-terminal residue" evidence="5">
    <location>
        <position position="521"/>
    </location>
</feature>
<keyword evidence="6" id="KW-1185">Reference proteome</keyword>
<dbReference type="PROSITE" id="PS50038">
    <property type="entry name" value="FZ"/>
    <property type="match status" value="4"/>
</dbReference>
<feature type="disulfide bond" evidence="3">
    <location>
        <begin position="129"/>
        <end position="190"/>
    </location>
</feature>
<keyword evidence="2 3" id="KW-1015">Disulfide bond</keyword>
<keyword evidence="1" id="KW-0217">Developmental protein</keyword>
<feature type="disulfide bond" evidence="3">
    <location>
        <begin position="257"/>
        <end position="318"/>
    </location>
</feature>
<gene>
    <name evidence="5" type="ORF">PEVE_00013931</name>
</gene>
<dbReference type="InterPro" id="IPR036790">
    <property type="entry name" value="Frizzled_dom_sf"/>
</dbReference>
<feature type="disulfide bond" evidence="3">
    <location>
        <begin position="205"/>
        <end position="229"/>
    </location>
</feature>
<evidence type="ECO:0000256" key="3">
    <source>
        <dbReference type="PROSITE-ProRule" id="PRU00090"/>
    </source>
</evidence>
<dbReference type="InterPro" id="IPR020067">
    <property type="entry name" value="Frizzled_dom"/>
</dbReference>
<feature type="disulfide bond" evidence="3">
    <location>
        <begin position="60"/>
        <end position="84"/>
    </location>
</feature>
<dbReference type="PANTHER" id="PTHR11309">
    <property type="entry name" value="FRIZZLED"/>
    <property type="match status" value="1"/>
</dbReference>
<dbReference type="SMART" id="SM00063">
    <property type="entry name" value="FRI"/>
    <property type="match status" value="4"/>
</dbReference>
<comment type="caution">
    <text evidence="3">Lacks conserved residue(s) required for the propagation of feature annotation.</text>
</comment>
<feature type="domain" description="FZ" evidence="4">
    <location>
        <begin position="252"/>
        <end position="373"/>
    </location>
</feature>
<protein>
    <recommendedName>
        <fullName evidence="4">FZ domain-containing protein</fullName>
    </recommendedName>
</protein>
<reference evidence="5 6" key="1">
    <citation type="submission" date="2022-05" db="EMBL/GenBank/DDBJ databases">
        <authorList>
            <consortium name="Genoscope - CEA"/>
            <person name="William W."/>
        </authorList>
    </citation>
    <scope>NUCLEOTIDE SEQUENCE [LARGE SCALE GENOMIC DNA]</scope>
</reference>